<proteinExistence type="predicted"/>
<dbReference type="RefSeq" id="WP_258387050.1">
    <property type="nucleotide sequence ID" value="NZ_CP091430.1"/>
</dbReference>
<evidence type="ECO:0000313" key="3">
    <source>
        <dbReference type="Proteomes" id="UP001057877"/>
    </source>
</evidence>
<reference evidence="2" key="1">
    <citation type="submission" date="2022-01" db="EMBL/GenBank/DDBJ databases">
        <title>Paenibacillus spongiae sp. nov., isolated from marine sponge.</title>
        <authorList>
            <person name="Li Z."/>
            <person name="Zhang M."/>
        </authorList>
    </citation>
    <scope>NUCLEOTIDE SEQUENCE</scope>
    <source>
        <strain evidence="2">PHS-Z3</strain>
    </source>
</reference>
<keyword evidence="3" id="KW-1185">Reference proteome</keyword>
<accession>A0ABY5SDZ2</accession>
<keyword evidence="1" id="KW-0472">Membrane</keyword>
<name>A0ABY5SDZ2_9BACL</name>
<evidence type="ECO:0000313" key="2">
    <source>
        <dbReference type="EMBL" id="UVI30987.1"/>
    </source>
</evidence>
<keyword evidence="1" id="KW-0812">Transmembrane</keyword>
<dbReference type="InterPro" id="IPR017853">
    <property type="entry name" value="GH"/>
</dbReference>
<sequence>MKKRPIKIRYIVLIAILIGATAPFIIWFLTPKTNLDMVVINKTFPAVSNASGTTTELDYSKQRGLFWLASYLRIHNPATDKAYDGKKDYHGNFLSDGKLVGRPLEKAEHVPDLIYISDAYGTGNSRVNGVEPKGISGLTVDEISFITTSYAKGATVIGEYNIAGDPTKPNVSKELEDLFGVRFTGWAGKFFSDLSSTEDVPNWIRMIYEQQYGKEWRLTGGGIVIAGNDRILILQRGKDFTKQSIQLSMSEEQAKAYNTETIDYYNWFEIVEPTDEESVIASYDLNVTKAGEEQLKRLGLNSKFPAIIANQTGNKSSYYFAGDFSDYKEPEKIKVFKGAAALYRMFSVKSEGDNTYFYWNFYVPLMSKVLKDIEPMDGSVKFKAETATAQDGTRLVSKIANNKLAVYQDGAWNDLYVKGVNIGNALPGTAEGSFPDEPTLYMQWLEEIGAMNANAIRVYTLMPAGFYRALDIYNSNHPDKKLYFFQNISPSSEPPSGNFLDKGYNEAYGKEAEDIINAIHGNARLSIDDGQDADLYRNDVSGYMLGYFVDPGLSPSHVMATDAANPSFKYIGEYVSSGANATPTESWLASVSDAIYQYEQTNYKMQHPAAIVSIPELDTLNHVKSNPIRLDDAVAVDMNHIDISSKAISGFFGAYNIYPDRPGFMTGDTDLAKPAYAGYKQYLNDLMKTQKKYPVLISEFGLSTSMGASEIAATGYRDGQHSESQQGEGIVAMLDIIRESGSMGGLIYEWADGWGKSSRFTSSLMIPYKQGSRWHNRIDPAQNYGILALESEAPKEYAMTLHASDPLQSIAYASDESFFYITAAFSKLPDFNKKNMMIYLDTVDRKNGEYMLAPDVNENWSGTEFSIHIRNQQEAELLVVPDYNASKGSYFTSVSTSGIFERMVRKLSDEYKTAAGETIPAKYEDGSALIPGSFEESGSQFYFEGNTLYVRIPWARLNFTDPSSLLVLNDDKNKGLIENAKDTLTVRMTDGIVASLVIMDRATLQVDYHFPESVTSSGYRTFTWNTWEVPHYVSRHKKSYDMIQAYFGGGEQ</sequence>
<feature type="transmembrane region" description="Helical" evidence="1">
    <location>
        <begin position="12"/>
        <end position="30"/>
    </location>
</feature>
<dbReference type="SUPFAM" id="SSF51445">
    <property type="entry name" value="(Trans)glycosidases"/>
    <property type="match status" value="1"/>
</dbReference>
<organism evidence="2 3">
    <name type="scientific">Paenibacillus spongiae</name>
    <dbReference type="NCBI Taxonomy" id="2909671"/>
    <lineage>
        <taxon>Bacteria</taxon>
        <taxon>Bacillati</taxon>
        <taxon>Bacillota</taxon>
        <taxon>Bacilli</taxon>
        <taxon>Bacillales</taxon>
        <taxon>Paenibacillaceae</taxon>
        <taxon>Paenibacillus</taxon>
    </lineage>
</organism>
<protein>
    <submittedName>
        <fullName evidence="2">Uncharacterized protein</fullName>
    </submittedName>
</protein>
<keyword evidence="1" id="KW-1133">Transmembrane helix</keyword>
<dbReference type="Gene3D" id="3.20.20.80">
    <property type="entry name" value="Glycosidases"/>
    <property type="match status" value="1"/>
</dbReference>
<evidence type="ECO:0000256" key="1">
    <source>
        <dbReference type="SAM" id="Phobius"/>
    </source>
</evidence>
<dbReference type="Proteomes" id="UP001057877">
    <property type="component" value="Chromosome"/>
</dbReference>
<gene>
    <name evidence="2" type="ORF">L1F29_03740</name>
</gene>
<dbReference type="EMBL" id="CP091430">
    <property type="protein sequence ID" value="UVI30987.1"/>
    <property type="molecule type" value="Genomic_DNA"/>
</dbReference>